<dbReference type="EMBL" id="RQTK01001001">
    <property type="protein sequence ID" value="RUS72905.1"/>
    <property type="molecule type" value="Genomic_DNA"/>
</dbReference>
<proteinExistence type="predicted"/>
<protein>
    <submittedName>
        <fullName evidence="1">Uncharacterized protein</fullName>
    </submittedName>
</protein>
<evidence type="ECO:0000313" key="2">
    <source>
        <dbReference type="Proteomes" id="UP000271974"/>
    </source>
</evidence>
<organism evidence="1 2">
    <name type="scientific">Elysia chlorotica</name>
    <name type="common">Eastern emerald elysia</name>
    <name type="synonym">Sea slug</name>
    <dbReference type="NCBI Taxonomy" id="188477"/>
    <lineage>
        <taxon>Eukaryota</taxon>
        <taxon>Metazoa</taxon>
        <taxon>Spiralia</taxon>
        <taxon>Lophotrochozoa</taxon>
        <taxon>Mollusca</taxon>
        <taxon>Gastropoda</taxon>
        <taxon>Heterobranchia</taxon>
        <taxon>Euthyneura</taxon>
        <taxon>Panpulmonata</taxon>
        <taxon>Sacoglossa</taxon>
        <taxon>Placobranchoidea</taxon>
        <taxon>Plakobranchidae</taxon>
        <taxon>Elysia</taxon>
    </lineage>
</organism>
<keyword evidence="2" id="KW-1185">Reference proteome</keyword>
<sequence length="118" mass="13449">MTLRFVTYHLNVSLGEITLLLSHEIYNNLATSYGFWQRNEQPLDKPAPRCFVNLLGTVGCTDDQNAIFRLSCRAILPSNQTRIRPLRQQRVDLIDENDGRLVASGDSEQRAHHLLTLS</sequence>
<feature type="non-terminal residue" evidence="1">
    <location>
        <position position="118"/>
    </location>
</feature>
<accession>A0A3S1B067</accession>
<gene>
    <name evidence="1" type="ORF">EGW08_019325</name>
</gene>
<name>A0A3S1B067_ELYCH</name>
<reference evidence="1 2" key="1">
    <citation type="submission" date="2019-01" db="EMBL/GenBank/DDBJ databases">
        <title>A draft genome assembly of the solar-powered sea slug Elysia chlorotica.</title>
        <authorList>
            <person name="Cai H."/>
            <person name="Li Q."/>
            <person name="Fang X."/>
            <person name="Li J."/>
            <person name="Curtis N.E."/>
            <person name="Altenburger A."/>
            <person name="Shibata T."/>
            <person name="Feng M."/>
            <person name="Maeda T."/>
            <person name="Schwartz J.A."/>
            <person name="Shigenobu S."/>
            <person name="Lundholm N."/>
            <person name="Nishiyama T."/>
            <person name="Yang H."/>
            <person name="Hasebe M."/>
            <person name="Li S."/>
            <person name="Pierce S.K."/>
            <person name="Wang J."/>
        </authorList>
    </citation>
    <scope>NUCLEOTIDE SEQUENCE [LARGE SCALE GENOMIC DNA]</scope>
    <source>
        <strain evidence="1">EC2010</strain>
        <tissue evidence="1">Whole organism of an adult</tissue>
    </source>
</reference>
<dbReference type="AlphaFoldDB" id="A0A3S1B067"/>
<dbReference type="Proteomes" id="UP000271974">
    <property type="component" value="Unassembled WGS sequence"/>
</dbReference>
<evidence type="ECO:0000313" key="1">
    <source>
        <dbReference type="EMBL" id="RUS72905.1"/>
    </source>
</evidence>
<comment type="caution">
    <text evidence="1">The sequence shown here is derived from an EMBL/GenBank/DDBJ whole genome shotgun (WGS) entry which is preliminary data.</text>
</comment>